<sequence length="390" mass="41720">MGGEPAVTLFLCGDVMLGRGVDQILPHPGDPALWERYVGDARGYVALAEAVNGPVPRPVAPAWPWGVALGLLDRAAPDVRVVNLETSVTRRGAPWPGKAVHYRMAPENLPALAAVRPDVCVLANNHVLDFGREGLLDTLDALAGAGLRTAGAGRDRAEARRPAVVPVPGGGGGRRVLVFACGMPSSGIPGAWAAAHGRPGVDLVPAETEEAAGEVVRRVRAERRPGDLVVVSVHWGSNWGYGVPEGRVRFAHALVDGGVDVVHGHSSHHPRPLEVYRGRLVLYGCGDLVDDYEGISGYEEYRDDLRLLYLAALEPESGRLRGLRMAPLRARRLRLEHASDGERDWLAATLDRVCRGNGVRVEVERPGTGGMLRAVFPGSAPDTGHRPDDR</sequence>
<evidence type="ECO:0000313" key="4">
    <source>
        <dbReference type="Proteomes" id="UP000194318"/>
    </source>
</evidence>
<dbReference type="PANTHER" id="PTHR33393:SF11">
    <property type="entry name" value="POLYGLUTAMINE SYNTHESIS ACCESSORY PROTEIN RV0574C-RELATED"/>
    <property type="match status" value="1"/>
</dbReference>
<evidence type="ECO:0000313" key="3">
    <source>
        <dbReference type="EMBL" id="OSY53383.1"/>
    </source>
</evidence>
<dbReference type="CDD" id="cd07381">
    <property type="entry name" value="MPP_CapA"/>
    <property type="match status" value="1"/>
</dbReference>
<dbReference type="AlphaFoldDB" id="A0A1Y2P0Q1"/>
<name>A0A1Y2P0Q1_STRFR</name>
<feature type="domain" description="Capsule synthesis protein CapA" evidence="2">
    <location>
        <begin position="8"/>
        <end position="292"/>
    </location>
</feature>
<dbReference type="InterPro" id="IPR052169">
    <property type="entry name" value="CW_Biosynth-Accessory"/>
</dbReference>
<dbReference type="SUPFAM" id="SSF56300">
    <property type="entry name" value="Metallo-dependent phosphatases"/>
    <property type="match status" value="1"/>
</dbReference>
<dbReference type="Gene3D" id="3.60.21.10">
    <property type="match status" value="1"/>
</dbReference>
<dbReference type="Pfam" id="PF09587">
    <property type="entry name" value="PGA_cap"/>
    <property type="match status" value="1"/>
</dbReference>
<organism evidence="3 4">
    <name type="scientific">Streptomyces fradiae ATCC 10745 = DSM 40063</name>
    <dbReference type="NCBI Taxonomy" id="1319510"/>
    <lineage>
        <taxon>Bacteria</taxon>
        <taxon>Bacillati</taxon>
        <taxon>Actinomycetota</taxon>
        <taxon>Actinomycetes</taxon>
        <taxon>Kitasatosporales</taxon>
        <taxon>Streptomycetaceae</taxon>
        <taxon>Streptomyces</taxon>
    </lineage>
</organism>
<dbReference type="Proteomes" id="UP000194318">
    <property type="component" value="Unassembled WGS sequence"/>
</dbReference>
<comment type="similarity">
    <text evidence="1">Belongs to the CapA family.</text>
</comment>
<dbReference type="SMART" id="SM00854">
    <property type="entry name" value="PGA_cap"/>
    <property type="match status" value="1"/>
</dbReference>
<comment type="caution">
    <text evidence="3">The sequence shown here is derived from an EMBL/GenBank/DDBJ whole genome shotgun (WGS) entry which is preliminary data.</text>
</comment>
<dbReference type="InterPro" id="IPR019079">
    <property type="entry name" value="Capsule_synth_CapA"/>
</dbReference>
<gene>
    <name evidence="3" type="primary">capA_1</name>
    <name evidence="3" type="ORF">BG846_00952</name>
</gene>
<protein>
    <submittedName>
        <fullName evidence="3">Capsule biosynthesis protein CapA</fullName>
    </submittedName>
</protein>
<evidence type="ECO:0000259" key="2">
    <source>
        <dbReference type="SMART" id="SM00854"/>
    </source>
</evidence>
<dbReference type="InterPro" id="IPR029052">
    <property type="entry name" value="Metallo-depent_PP-like"/>
</dbReference>
<proteinExistence type="inferred from homology"/>
<dbReference type="EMBL" id="MIFZ01000085">
    <property type="protein sequence ID" value="OSY53383.1"/>
    <property type="molecule type" value="Genomic_DNA"/>
</dbReference>
<reference evidence="3 4" key="1">
    <citation type="submission" date="2016-09" db="EMBL/GenBank/DDBJ databases">
        <title>Streptomyces fradiae DSM40063, a candidate organism with high potential of specific P450 cytochromes.</title>
        <authorList>
            <person name="Grumaz C."/>
            <person name="Vainshtein Y."/>
            <person name="Kirstahler P."/>
            <person name="Sohn K."/>
        </authorList>
    </citation>
    <scope>NUCLEOTIDE SEQUENCE [LARGE SCALE GENOMIC DNA]</scope>
    <source>
        <strain evidence="3 4">DSM 40063</strain>
    </source>
</reference>
<dbReference type="PANTHER" id="PTHR33393">
    <property type="entry name" value="POLYGLUTAMINE SYNTHESIS ACCESSORY PROTEIN RV0574C-RELATED"/>
    <property type="match status" value="1"/>
</dbReference>
<accession>A0A1Y2P0Q1</accession>
<dbReference type="RefSeq" id="WP_051839902.1">
    <property type="nucleotide sequence ID" value="NZ_ASYR01000040.1"/>
</dbReference>
<dbReference type="GeneID" id="91406776"/>
<evidence type="ECO:0000256" key="1">
    <source>
        <dbReference type="ARBA" id="ARBA00005662"/>
    </source>
</evidence>